<accession>A0A4R5BBT6</accession>
<evidence type="ECO:0000313" key="1">
    <source>
        <dbReference type="EMBL" id="TDD83918.1"/>
    </source>
</evidence>
<name>A0A4R5BBT6_9ACTN</name>
<proteinExistence type="predicted"/>
<dbReference type="OrthoDB" id="3483217at2"/>
<organism evidence="1 2">
    <name type="scientific">Actinomadura darangshiensis</name>
    <dbReference type="NCBI Taxonomy" id="705336"/>
    <lineage>
        <taxon>Bacteria</taxon>
        <taxon>Bacillati</taxon>
        <taxon>Actinomycetota</taxon>
        <taxon>Actinomycetes</taxon>
        <taxon>Streptosporangiales</taxon>
        <taxon>Thermomonosporaceae</taxon>
        <taxon>Actinomadura</taxon>
    </lineage>
</organism>
<dbReference type="AlphaFoldDB" id="A0A4R5BBT6"/>
<dbReference type="Proteomes" id="UP000295578">
    <property type="component" value="Unassembled WGS sequence"/>
</dbReference>
<protein>
    <submittedName>
        <fullName evidence="1">Uncharacterized protein</fullName>
    </submittedName>
</protein>
<keyword evidence="2" id="KW-1185">Reference proteome</keyword>
<reference evidence="1 2" key="1">
    <citation type="submission" date="2019-03" db="EMBL/GenBank/DDBJ databases">
        <title>Draft genome sequences of novel Actinobacteria.</title>
        <authorList>
            <person name="Sahin N."/>
            <person name="Ay H."/>
            <person name="Saygin H."/>
        </authorList>
    </citation>
    <scope>NUCLEOTIDE SEQUENCE [LARGE SCALE GENOMIC DNA]</scope>
    <source>
        <strain evidence="1 2">DSM 45941</strain>
    </source>
</reference>
<dbReference type="RefSeq" id="WP_132197685.1">
    <property type="nucleotide sequence ID" value="NZ_SMKY01000049.1"/>
</dbReference>
<gene>
    <name evidence="1" type="ORF">E1293_13830</name>
</gene>
<dbReference type="EMBL" id="SMKY01000049">
    <property type="protein sequence ID" value="TDD83918.1"/>
    <property type="molecule type" value="Genomic_DNA"/>
</dbReference>
<evidence type="ECO:0000313" key="2">
    <source>
        <dbReference type="Proteomes" id="UP000295578"/>
    </source>
</evidence>
<comment type="caution">
    <text evidence="1">The sequence shown here is derived from an EMBL/GenBank/DDBJ whole genome shotgun (WGS) entry which is preliminary data.</text>
</comment>
<sequence>MSAATGTFHLSHPRLDGPAERTVVEPWLTGLSHATLNAYAETAGPLAAVEALPVRPAPTVRLTPSRRIAAAA</sequence>